<evidence type="ECO:0000256" key="3">
    <source>
        <dbReference type="ARBA" id="ARBA00022729"/>
    </source>
</evidence>
<dbReference type="InterPro" id="IPR040694">
    <property type="entry name" value="UGGT_TRXL_2"/>
</dbReference>
<evidence type="ECO:0008006" key="14">
    <source>
        <dbReference type="Google" id="ProtNLM"/>
    </source>
</evidence>
<dbReference type="GO" id="GO:0003980">
    <property type="term" value="F:UDP-glucose:glycoprotein glucosyltransferase activity"/>
    <property type="evidence" value="ECO:0007669"/>
    <property type="project" value="InterPro"/>
</dbReference>
<keyword evidence="13" id="KW-1185">Reference proteome</keyword>
<keyword evidence="4" id="KW-0256">Endoplasmic reticulum</keyword>
<reference evidence="12 13" key="1">
    <citation type="journal article" date="2018" name="MBio">
        <title>Comparative Genomics Reveals the Core Gene Toolbox for the Fungus-Insect Symbiosis.</title>
        <authorList>
            <person name="Wang Y."/>
            <person name="Stata M."/>
            <person name="Wang W."/>
            <person name="Stajich J.E."/>
            <person name="White M.M."/>
            <person name="Moncalvo J.M."/>
        </authorList>
    </citation>
    <scope>NUCLEOTIDE SEQUENCE [LARGE SCALE GENOMIC DNA]</scope>
    <source>
        <strain evidence="12 13">SWE-8-4</strain>
    </source>
</reference>
<evidence type="ECO:0000259" key="9">
    <source>
        <dbReference type="Pfam" id="PF18401"/>
    </source>
</evidence>
<evidence type="ECO:0000256" key="7">
    <source>
        <dbReference type="SAM" id="SignalP"/>
    </source>
</evidence>
<evidence type="ECO:0000256" key="6">
    <source>
        <dbReference type="SAM" id="MobiDB-lite"/>
    </source>
</evidence>
<feature type="chain" id="PRO_5015754967" description="UDP-glucose:glycoprotein glucosyltransferase" evidence="7">
    <location>
        <begin position="32"/>
        <end position="1876"/>
    </location>
</feature>
<proteinExistence type="predicted"/>
<sequence>MFKTKPNSILASLWFWLTLLSLAALFSRINAESQKILSNPDVSSAQVDIINADNPIDLTNDKNYSTPPVKAIIRAPFSAPNILIELSQVIYKHDKTLFFNFIKHLNQNLDLFEKTDKDAYNAAISWIEIQLNPQIVKKNIKPDTKWLLSVINFELANHHEVPKIIAQYQYYSELVSEKFKADSKNIESSRSNYFKNGWVSWNGKSATNFNELEALVGTDTFYGDTYKDKNLNKSPILSFDHIYPAKTGNPTKIAENLAIFYSNLKEKDFGKIHDYLLHLSNLGNTVYVLRFIPDNPDVFQSQISKSSMGISGYSVELALKSTEYNVTNESSLFDIIDSEPEGSGSEWDFNLNKYNTVQTNMDKSKYLNFYDKQSSVTEDFSDDEKNTMSLKATQVILNSKSPIDMFNWIVSDFPKYAKFVSSQSSLKNLTYIAALRESSIETPLNEISLNGLVLKKKNLNIFSLINHIETERKAVVALMKLGFTTSQATGFISAPRNFDKNSKVNSGVIAYDVRDNSESKVVISWLNNLEKDSRYKTWSSNANIVYTIQSTGAAPLIARNILNVVVALDINTRFGIRLLFDTVFDSIKKNLPVRFGIIPILSSGSHTYNDQLKVCECSSISEALDASGGSKTTKQLDSPEMTVRLYYYVYHFYGIKKLSELFESIIKNAKSDHDIAKVAKSSYNSVIIKQKAQIKEKKVLKMISTLFPKSKKEEIDDFTTKFQSKYLEWDQLLSCPIVSAIMCKHRDYTSRLDLNNLNNINDLNQSKKDKASGDKTIKDVNSIVKIFASGYELSYSKDLINTLTRMYQQTCILLFRKMFMGFDINGIKDFFTYFLTEGNLKKYRSNLISSVSVLDGSVSETQKINKNTMIGVLDFSGSVDTINSKNDTPAQWINELLYIEQPQIKEASSESVKNHPLTIWIYTNLESEAAKKVIKESLQAAQQLLRSKSTSNFRVRLSLFHNLKAQDSNRNNKQKSSDDIDSEDGADDENADENTDLQDNFDNVTSDDKNNTRTKLYLLLSHFQKNQENSSSDNYILSLQYIIEYLENLDIDGITGELLIKKSSHEVDVDVANNVVSEFSNVLNNISEKDLLEINQYYLKSYQILSSMIVKYGARDELEYILRDEVSGDETAIIINGRAFPKLTASSYYNAEIAINLFKDQWENRVMGSQKLFNHLFKESENLLTRQLQDLYIVSGSIVDYYHYEYAFDDFIFNKISITRKDIFEEIYKSKETRFDIGNTDNYFAHFKAVIDPLSDDSQDWVPLLQTLSKMDGVKVSIVLNPLSSQNLQLRKFKRYVISHKPIFSSSKEGNRIELGAEFNDMPKDALLTMGMDVPSSWLVTAVSSKYDLDNINLRSIKSKYGVAALFSLKYVLIEGHASEPNKKAPPSGIQVSLSKLPASMTPSIENLKKKSNQNFDIYLGEIAKSPNDTLAGTIVMENLGYLQLKTHFGAYGFSVREGRSLKLFDLDCIGVGAYSDCLNNAGATEAQPVEDSLAKNYGIVVLDSFNGATVYPFFSKRKGMEDEPILLKELSKESGQDQKASDLNNNQLAGIWSKIKSFGSGVKAKNQINTDLDYSEEAQLNIFVVASGHLYERLMSIMIVSVMKNTKSTVKFWIIENFMSPAFKAFMPILAQNYNFKYEMITYKWPHWLNSEKEKQRTIWGYKILFLDVLFPLGLKRVIYVDADQIVRDDLQKLYDMDLKGAPYGYVPFCDDKKEIDGYRFWKVGYWKSHLQGKPYHISALYVVDLVQFRLLAAGDILRFQYQNLSQDKNSLANLDQDLPNHLQHSVPIFSLPQEWLWCETWCSEEGLKNAKTIDLCNNPMTKEPKLKRAKRIIEEWSIYDKEIEDIKLQNSKHSSVNGPNSSINESKNPEKVEL</sequence>
<evidence type="ECO:0000256" key="1">
    <source>
        <dbReference type="ARBA" id="ARBA00001913"/>
    </source>
</evidence>
<dbReference type="GO" id="GO:0036503">
    <property type="term" value="P:ERAD pathway"/>
    <property type="evidence" value="ECO:0007669"/>
    <property type="project" value="TreeGrafter"/>
</dbReference>
<feature type="domain" description="UGGT thioredoxin-like" evidence="8">
    <location>
        <begin position="79"/>
        <end position="296"/>
    </location>
</feature>
<keyword evidence="3 7" id="KW-0732">Signal</keyword>
<dbReference type="Pfam" id="PF18404">
    <property type="entry name" value="Glyco_transf_24"/>
    <property type="match status" value="1"/>
</dbReference>
<gene>
    <name evidence="12" type="ORF">BB561_004033</name>
</gene>
<dbReference type="InterPro" id="IPR040497">
    <property type="entry name" value="Glyco_transf_24"/>
</dbReference>
<dbReference type="Pfam" id="PF06427">
    <property type="entry name" value="UDP-g_GGTase"/>
    <property type="match status" value="1"/>
</dbReference>
<dbReference type="InterPro" id="IPR029044">
    <property type="entry name" value="Nucleotide-diphossugar_trans"/>
</dbReference>
<feature type="domain" description="Glucosyltransferase 24 catalytic" evidence="11">
    <location>
        <begin position="1581"/>
        <end position="1847"/>
    </location>
</feature>
<evidence type="ECO:0000313" key="13">
    <source>
        <dbReference type="Proteomes" id="UP000245383"/>
    </source>
</evidence>
<dbReference type="Pfam" id="PF18400">
    <property type="entry name" value="Thioredoxin_12"/>
    <property type="match status" value="1"/>
</dbReference>
<dbReference type="GO" id="GO:0018279">
    <property type="term" value="P:protein N-linked glycosylation via asparagine"/>
    <property type="evidence" value="ECO:0007669"/>
    <property type="project" value="TreeGrafter"/>
</dbReference>
<name>A0A2T9YIG8_9FUNG</name>
<dbReference type="PANTHER" id="PTHR11226">
    <property type="entry name" value="UDP-GLUCOSE GLYCOPROTEIN:GLUCOSYLTRANSFERASE"/>
    <property type="match status" value="1"/>
</dbReference>
<dbReference type="OrthoDB" id="27683at2759"/>
<accession>A0A2T9YIG8</accession>
<evidence type="ECO:0000259" key="8">
    <source>
        <dbReference type="Pfam" id="PF18400"/>
    </source>
</evidence>
<evidence type="ECO:0000259" key="10">
    <source>
        <dbReference type="Pfam" id="PF18402"/>
    </source>
</evidence>
<dbReference type="Pfam" id="PF18402">
    <property type="entry name" value="Thioredoxin_14"/>
    <property type="match status" value="1"/>
</dbReference>
<dbReference type="UniPathway" id="UPA00378"/>
<dbReference type="SUPFAM" id="SSF53448">
    <property type="entry name" value="Nucleotide-diphospho-sugar transferases"/>
    <property type="match status" value="1"/>
</dbReference>
<evidence type="ECO:0000259" key="11">
    <source>
        <dbReference type="Pfam" id="PF18404"/>
    </source>
</evidence>
<organism evidence="12 13">
    <name type="scientific">Smittium simulii</name>
    <dbReference type="NCBI Taxonomy" id="133385"/>
    <lineage>
        <taxon>Eukaryota</taxon>
        <taxon>Fungi</taxon>
        <taxon>Fungi incertae sedis</taxon>
        <taxon>Zoopagomycota</taxon>
        <taxon>Kickxellomycotina</taxon>
        <taxon>Harpellomycetes</taxon>
        <taxon>Harpellales</taxon>
        <taxon>Legeriomycetaceae</taxon>
        <taxon>Smittium</taxon>
    </lineage>
</organism>
<dbReference type="Proteomes" id="UP000245383">
    <property type="component" value="Unassembled WGS sequence"/>
</dbReference>
<feature type="domain" description="UGGT thioredoxin-like" evidence="10">
    <location>
        <begin position="511"/>
        <end position="752"/>
    </location>
</feature>
<dbReference type="InterPro" id="IPR040693">
    <property type="entry name" value="UGGT_TRXL_1"/>
</dbReference>
<dbReference type="PANTHER" id="PTHR11226:SF0">
    <property type="entry name" value="UDP-GLUCOSE:GLYCOPROTEIN GLUCOSYLTRANSFERASE"/>
    <property type="match status" value="1"/>
</dbReference>
<dbReference type="Pfam" id="PF18401">
    <property type="entry name" value="Thioredoxin_13"/>
    <property type="match status" value="1"/>
</dbReference>
<feature type="signal peptide" evidence="7">
    <location>
        <begin position="1"/>
        <end position="31"/>
    </location>
</feature>
<evidence type="ECO:0000256" key="5">
    <source>
        <dbReference type="ARBA" id="ARBA00023180"/>
    </source>
</evidence>
<protein>
    <recommendedName>
        <fullName evidence="14">UDP-glucose:glycoprotein glucosyltransferase</fullName>
    </recommendedName>
</protein>
<dbReference type="STRING" id="133385.A0A2T9YIG8"/>
<evidence type="ECO:0000256" key="4">
    <source>
        <dbReference type="ARBA" id="ARBA00022824"/>
    </source>
</evidence>
<dbReference type="EMBL" id="MBFR01000173">
    <property type="protein sequence ID" value="PVU92123.1"/>
    <property type="molecule type" value="Genomic_DNA"/>
</dbReference>
<feature type="region of interest" description="Disordered" evidence="6">
    <location>
        <begin position="966"/>
        <end position="1008"/>
    </location>
</feature>
<feature type="domain" description="UGGT thioredoxin-like" evidence="9">
    <location>
        <begin position="378"/>
        <end position="495"/>
    </location>
</feature>
<evidence type="ECO:0000313" key="12">
    <source>
        <dbReference type="EMBL" id="PVU92123.1"/>
    </source>
</evidence>
<keyword evidence="5" id="KW-0325">Glycoprotein</keyword>
<dbReference type="GO" id="GO:0051082">
    <property type="term" value="F:unfolded protein binding"/>
    <property type="evidence" value="ECO:0007669"/>
    <property type="project" value="TreeGrafter"/>
</dbReference>
<dbReference type="InterPro" id="IPR040692">
    <property type="entry name" value="UGGT_TRXL_3"/>
</dbReference>
<dbReference type="CDD" id="cd06432">
    <property type="entry name" value="GT8_HUGT1_C_like"/>
    <property type="match status" value="1"/>
</dbReference>
<feature type="region of interest" description="Disordered" evidence="6">
    <location>
        <begin position="1851"/>
        <end position="1876"/>
    </location>
</feature>
<dbReference type="Gene3D" id="3.90.550.10">
    <property type="entry name" value="Spore Coat Polysaccharide Biosynthesis Protein SpsA, Chain A"/>
    <property type="match status" value="1"/>
</dbReference>
<feature type="compositionally biased region" description="Acidic residues" evidence="6">
    <location>
        <begin position="979"/>
        <end position="996"/>
    </location>
</feature>
<comment type="cofactor">
    <cofactor evidence="1">
        <name>Ca(2+)</name>
        <dbReference type="ChEBI" id="CHEBI:29108"/>
    </cofactor>
</comment>
<feature type="compositionally biased region" description="Polar residues" evidence="6">
    <location>
        <begin position="1851"/>
        <end position="1868"/>
    </location>
</feature>
<evidence type="ECO:0000256" key="2">
    <source>
        <dbReference type="ARBA" id="ARBA00004319"/>
    </source>
</evidence>
<dbReference type="InterPro" id="IPR009448">
    <property type="entry name" value="UDP-g_GGtrans"/>
</dbReference>
<comment type="caution">
    <text evidence="12">The sequence shown here is derived from an EMBL/GenBank/DDBJ whole genome shotgun (WGS) entry which is preliminary data.</text>
</comment>
<comment type="subcellular location">
    <subcellularLocation>
        <location evidence="2">Endoplasmic reticulum lumen</location>
    </subcellularLocation>
</comment>
<dbReference type="GO" id="GO:0005788">
    <property type="term" value="C:endoplasmic reticulum lumen"/>
    <property type="evidence" value="ECO:0007669"/>
    <property type="project" value="UniProtKB-SubCell"/>
</dbReference>